<feature type="transmembrane region" description="Helical" evidence="6">
    <location>
        <begin position="373"/>
        <end position="397"/>
    </location>
</feature>
<dbReference type="PANTHER" id="PTHR30619:SF7">
    <property type="entry name" value="BETA-LACTAMASE DOMAIN PROTEIN"/>
    <property type="match status" value="1"/>
</dbReference>
<evidence type="ECO:0000256" key="3">
    <source>
        <dbReference type="ARBA" id="ARBA00022692"/>
    </source>
</evidence>
<dbReference type="InterPro" id="IPR004477">
    <property type="entry name" value="ComEC_N"/>
</dbReference>
<feature type="transmembrane region" description="Helical" evidence="6">
    <location>
        <begin position="272"/>
        <end position="292"/>
    </location>
</feature>
<keyword evidence="2" id="KW-1003">Cell membrane</keyword>
<feature type="transmembrane region" description="Helical" evidence="6">
    <location>
        <begin position="238"/>
        <end position="266"/>
    </location>
</feature>
<dbReference type="RefSeq" id="WP_179975815.1">
    <property type="nucleotide sequence ID" value="NZ_CP049075.1"/>
</dbReference>
<reference evidence="8 9" key="1">
    <citation type="submission" date="2020-02" db="EMBL/GenBank/DDBJ databases">
        <title>Complete genome sequence of the novel Campylobacter species Candidatus Campylobacter infans.</title>
        <authorList>
            <person name="Duim B."/>
            <person name="Zomer A."/>
            <person name="van der Graaf L."/>
            <person name="Wagenaar J."/>
        </authorList>
    </citation>
    <scope>NUCLEOTIDE SEQUENCE [LARGE SCALE GENOMIC DNA]</scope>
    <source>
        <strain evidence="8 9">19S00001</strain>
    </source>
</reference>
<keyword evidence="4 6" id="KW-1133">Transmembrane helix</keyword>
<organism evidence="8 9">
    <name type="scientific">Candidatus Campylobacter infans</name>
    <dbReference type="NCBI Taxonomy" id="2561898"/>
    <lineage>
        <taxon>Bacteria</taxon>
        <taxon>Pseudomonadati</taxon>
        <taxon>Campylobacterota</taxon>
        <taxon>Epsilonproteobacteria</taxon>
        <taxon>Campylobacterales</taxon>
        <taxon>Campylobacteraceae</taxon>
        <taxon>Campylobacter</taxon>
    </lineage>
</organism>
<evidence type="ECO:0000313" key="8">
    <source>
        <dbReference type="EMBL" id="QLI05293.1"/>
    </source>
</evidence>
<dbReference type="NCBIfam" id="TIGR00360">
    <property type="entry name" value="ComEC_N-term"/>
    <property type="match status" value="1"/>
</dbReference>
<evidence type="ECO:0000256" key="2">
    <source>
        <dbReference type="ARBA" id="ARBA00022475"/>
    </source>
</evidence>
<sequence length="423" mass="49192">MLKSAMPLFENRLQIIYFCAFCLLVLIFSLSKSYYDFSSFKAKPIANIKCAVLKSEQKQSKQGKFYYLNYFKCDDFNIYTYSKEQKIGHYSLKISTQNIKFLSFLKQSFFAKSFDFKPLMVDESLSERIAKKIRSQHQSAIASELYNALFLALPISKQLRNAVTNWGIAHLIAISGFHLALLFSIFYFFFSKPYEWLQTRYFPWRNRHFDLSLVVLILGGFYLYILDFTASFLRSYIMALIGFILLSRGIFVFRFANLFLCVLLVLCSQPKFLFSLGFYFSALGVFFIFVYIRHFGEAKQLKHPLKIAAHALFFNIFVFCAMNIPVYYFFAPASFFQLSVIPLSLVFVVFYPLSIALHLFGYGGIFDEYLLKFLFFAKAQTSIHLPLWVFVCFNLFLPLTMRYKSAAIGLSASGGALYLYYLL</sequence>
<accession>A0A7H9CGN8</accession>
<evidence type="ECO:0000259" key="7">
    <source>
        <dbReference type="Pfam" id="PF03772"/>
    </source>
</evidence>
<dbReference type="InterPro" id="IPR052159">
    <property type="entry name" value="Competence_DNA_uptake"/>
</dbReference>
<feature type="transmembrane region" description="Helical" evidence="6">
    <location>
        <begin position="166"/>
        <end position="189"/>
    </location>
</feature>
<evidence type="ECO:0000256" key="4">
    <source>
        <dbReference type="ARBA" id="ARBA00022989"/>
    </source>
</evidence>
<evidence type="ECO:0000256" key="5">
    <source>
        <dbReference type="ARBA" id="ARBA00023136"/>
    </source>
</evidence>
<protein>
    <submittedName>
        <fullName evidence="8">Competence protein, ComEC family</fullName>
    </submittedName>
</protein>
<dbReference type="EMBL" id="CP049075">
    <property type="protein sequence ID" value="QLI05293.1"/>
    <property type="molecule type" value="Genomic_DNA"/>
</dbReference>
<dbReference type="GO" id="GO:0005886">
    <property type="term" value="C:plasma membrane"/>
    <property type="evidence" value="ECO:0007669"/>
    <property type="project" value="UniProtKB-SubCell"/>
</dbReference>
<comment type="subcellular location">
    <subcellularLocation>
        <location evidence="1">Cell membrane</location>
        <topology evidence="1">Multi-pass membrane protein</topology>
    </subcellularLocation>
</comment>
<feature type="transmembrane region" description="Helical" evidence="6">
    <location>
        <begin position="209"/>
        <end position="226"/>
    </location>
</feature>
<feature type="domain" description="ComEC/Rec2-related protein" evidence="7">
    <location>
        <begin position="155"/>
        <end position="398"/>
    </location>
</feature>
<dbReference type="Pfam" id="PF03772">
    <property type="entry name" value="Competence"/>
    <property type="match status" value="1"/>
</dbReference>
<feature type="transmembrane region" description="Helical" evidence="6">
    <location>
        <begin position="15"/>
        <end position="35"/>
    </location>
</feature>
<feature type="transmembrane region" description="Helical" evidence="6">
    <location>
        <begin position="312"/>
        <end position="330"/>
    </location>
</feature>
<dbReference type="AlphaFoldDB" id="A0A7H9CGN8"/>
<keyword evidence="3 6" id="KW-0812">Transmembrane</keyword>
<dbReference type="PANTHER" id="PTHR30619">
    <property type="entry name" value="DNA INTERNALIZATION/COMPETENCE PROTEIN COMEC/REC2"/>
    <property type="match status" value="1"/>
</dbReference>
<proteinExistence type="predicted"/>
<dbReference type="Proteomes" id="UP000509414">
    <property type="component" value="Chromosome"/>
</dbReference>
<gene>
    <name evidence="8" type="ORF">CINF_0777</name>
</gene>
<feature type="transmembrane region" description="Helical" evidence="6">
    <location>
        <begin position="403"/>
        <end position="422"/>
    </location>
</feature>
<keyword evidence="5 6" id="KW-0472">Membrane</keyword>
<name>A0A7H9CGN8_9BACT</name>
<evidence type="ECO:0000256" key="1">
    <source>
        <dbReference type="ARBA" id="ARBA00004651"/>
    </source>
</evidence>
<evidence type="ECO:0000256" key="6">
    <source>
        <dbReference type="SAM" id="Phobius"/>
    </source>
</evidence>
<keyword evidence="9" id="KW-1185">Reference proteome</keyword>
<evidence type="ECO:0000313" key="9">
    <source>
        <dbReference type="Proteomes" id="UP000509414"/>
    </source>
</evidence>
<dbReference type="KEGG" id="cinf:CINF_0777"/>
<feature type="transmembrane region" description="Helical" evidence="6">
    <location>
        <begin position="336"/>
        <end position="361"/>
    </location>
</feature>